<dbReference type="AlphaFoldDB" id="A0AAN8I3F8"/>
<accession>A0AAN8I3F8</accession>
<evidence type="ECO:0008006" key="4">
    <source>
        <dbReference type="Google" id="ProtNLM"/>
    </source>
</evidence>
<dbReference type="PANTHER" id="PTHR28527">
    <property type="entry name" value="MATING-TYPE SWITCHING PROTEIN SWI2-RELATED"/>
    <property type="match status" value="1"/>
</dbReference>
<feature type="region of interest" description="Disordered" evidence="1">
    <location>
        <begin position="1"/>
        <end position="74"/>
    </location>
</feature>
<dbReference type="PANTHER" id="PTHR28527:SF1">
    <property type="entry name" value="SWI5-DEPENDENT RECOMBINATION DNA REPAIR PROTEIN 1"/>
    <property type="match status" value="1"/>
</dbReference>
<organism evidence="2 3">
    <name type="scientific">Knufia fluminis</name>
    <dbReference type="NCBI Taxonomy" id="191047"/>
    <lineage>
        <taxon>Eukaryota</taxon>
        <taxon>Fungi</taxon>
        <taxon>Dikarya</taxon>
        <taxon>Ascomycota</taxon>
        <taxon>Pezizomycotina</taxon>
        <taxon>Eurotiomycetes</taxon>
        <taxon>Chaetothyriomycetidae</taxon>
        <taxon>Chaetothyriales</taxon>
        <taxon>Trichomeriaceae</taxon>
        <taxon>Knufia</taxon>
    </lineage>
</organism>
<dbReference type="Gene3D" id="6.10.140.1020">
    <property type="match status" value="1"/>
</dbReference>
<proteinExistence type="predicted"/>
<protein>
    <recommendedName>
        <fullName evidence="4">Swi5-dependent recombination DNA repair protein 1</fullName>
    </recommendedName>
</protein>
<evidence type="ECO:0000256" key="1">
    <source>
        <dbReference type="SAM" id="MobiDB-lite"/>
    </source>
</evidence>
<evidence type="ECO:0000313" key="2">
    <source>
        <dbReference type="EMBL" id="KAK5948395.1"/>
    </source>
</evidence>
<dbReference type="GO" id="GO:0006310">
    <property type="term" value="P:DNA recombination"/>
    <property type="evidence" value="ECO:0007669"/>
    <property type="project" value="TreeGrafter"/>
</dbReference>
<comment type="caution">
    <text evidence="2">The sequence shown here is derived from an EMBL/GenBank/DDBJ whole genome shotgun (WGS) entry which is preliminary data.</text>
</comment>
<sequence>MNPAKRRRLDATASTLSKPFRSPLKVIPNHQAAIPNEKNDHADNQATTPCQALPATDAPTKLPTSSPTKHSDEEVDITELQKEYSALSQQLRKLRQDLDAVEQAHKIQSTNQEEKLNRLILKWRDVARDAADEVFESASSRVKDMGGLQAWQKNSMINSSQDRFSDWFDNKEEQPSSDPVDGFEESANNHFQESSTLNEGDLAKEEEVSCSSNTCRNNRLLTNPQQSFTMDVMLQQLNIDPDLLGFDTKNEQWSS</sequence>
<keyword evidence="3" id="KW-1185">Reference proteome</keyword>
<name>A0AAN8I3F8_9EURO</name>
<reference evidence="2 3" key="1">
    <citation type="submission" date="2022-12" db="EMBL/GenBank/DDBJ databases">
        <title>Genomic features and morphological characterization of a novel Knufia sp. strain isolated from spacecraft assembly facility.</title>
        <authorList>
            <person name="Teixeira M."/>
            <person name="Chander A.M."/>
            <person name="Stajich J.E."/>
            <person name="Venkateswaran K."/>
        </authorList>
    </citation>
    <scope>NUCLEOTIDE SEQUENCE [LARGE SCALE GENOMIC DNA]</scope>
    <source>
        <strain evidence="2 3">FJI-L2-BK-P2</strain>
    </source>
</reference>
<dbReference type="Proteomes" id="UP001316803">
    <property type="component" value="Unassembled WGS sequence"/>
</dbReference>
<gene>
    <name evidence="2" type="ORF">OHC33_010569</name>
</gene>
<evidence type="ECO:0000313" key="3">
    <source>
        <dbReference type="Proteomes" id="UP001316803"/>
    </source>
</evidence>
<dbReference type="EMBL" id="JAKLMC020000048">
    <property type="protein sequence ID" value="KAK5948395.1"/>
    <property type="molecule type" value="Genomic_DNA"/>
</dbReference>